<dbReference type="GO" id="GO:0045202">
    <property type="term" value="C:synapse"/>
    <property type="evidence" value="ECO:0007669"/>
    <property type="project" value="GOC"/>
</dbReference>
<dbReference type="Proteomes" id="UP000694569">
    <property type="component" value="Unplaced"/>
</dbReference>
<keyword evidence="1 2" id="KW-0732">Signal</keyword>
<dbReference type="GO" id="GO:0031777">
    <property type="term" value="F:type 1 melanin-concentrating hormone receptor binding"/>
    <property type="evidence" value="ECO:0007669"/>
    <property type="project" value="TreeGrafter"/>
</dbReference>
<proteinExistence type="predicted"/>
<dbReference type="GeneTree" id="ENSGT00390000004984"/>
<gene>
    <name evidence="3" type="primary">PMCH</name>
</gene>
<dbReference type="PRINTS" id="PR01641">
    <property type="entry name" value="PROMCHFAMILY"/>
</dbReference>
<dbReference type="AlphaFoldDB" id="A0A8C5PZH4"/>
<dbReference type="Pfam" id="PF05824">
    <property type="entry name" value="Pro-MCH"/>
    <property type="match status" value="1"/>
</dbReference>
<evidence type="ECO:0000256" key="2">
    <source>
        <dbReference type="SAM" id="SignalP"/>
    </source>
</evidence>
<feature type="signal peptide" evidence="2">
    <location>
        <begin position="1"/>
        <end position="18"/>
    </location>
</feature>
<reference evidence="3" key="2">
    <citation type="submission" date="2025-09" db="UniProtKB">
        <authorList>
            <consortium name="Ensembl"/>
        </authorList>
    </citation>
    <scope>IDENTIFICATION</scope>
</reference>
<dbReference type="OrthoDB" id="8639774at2759"/>
<evidence type="ECO:0000313" key="4">
    <source>
        <dbReference type="Proteomes" id="UP000694569"/>
    </source>
</evidence>
<evidence type="ECO:0000313" key="3">
    <source>
        <dbReference type="Ensembl" id="ENSLLEP00000030507.1"/>
    </source>
</evidence>
<organism evidence="3 4">
    <name type="scientific">Leptobrachium leishanense</name>
    <name type="common">Leishan spiny toad</name>
    <dbReference type="NCBI Taxonomy" id="445787"/>
    <lineage>
        <taxon>Eukaryota</taxon>
        <taxon>Metazoa</taxon>
        <taxon>Chordata</taxon>
        <taxon>Craniata</taxon>
        <taxon>Vertebrata</taxon>
        <taxon>Euteleostomi</taxon>
        <taxon>Amphibia</taxon>
        <taxon>Batrachia</taxon>
        <taxon>Anura</taxon>
        <taxon>Pelobatoidea</taxon>
        <taxon>Megophryidae</taxon>
        <taxon>Leptobrachium</taxon>
    </lineage>
</organism>
<name>A0A8C5PZH4_9ANUR</name>
<reference evidence="3" key="1">
    <citation type="submission" date="2025-08" db="UniProtKB">
        <authorList>
            <consortium name="Ensembl"/>
        </authorList>
    </citation>
    <scope>IDENTIFICATION</scope>
</reference>
<keyword evidence="4" id="KW-1185">Reference proteome</keyword>
<dbReference type="GO" id="GO:0007268">
    <property type="term" value="P:chemical synaptic transmission"/>
    <property type="evidence" value="ECO:0007669"/>
    <property type="project" value="InterPro"/>
</dbReference>
<dbReference type="GO" id="GO:0030354">
    <property type="term" value="F:melanin-concentrating hormone activity"/>
    <property type="evidence" value="ECO:0007669"/>
    <property type="project" value="InterPro"/>
</dbReference>
<feature type="chain" id="PRO_5034614979" evidence="2">
    <location>
        <begin position="19"/>
        <end position="163"/>
    </location>
</feature>
<dbReference type="Ensembl" id="ENSLLET00000031677.1">
    <property type="protein sequence ID" value="ENSLLEP00000030507.1"/>
    <property type="gene ID" value="ENSLLEG00000019305.1"/>
</dbReference>
<accession>A0A8C5PZH4</accession>
<protein>
    <submittedName>
        <fullName evidence="3">Pro-melanin concentrating hormone</fullName>
    </submittedName>
</protein>
<dbReference type="PANTHER" id="PTHR12091">
    <property type="entry name" value="MELANIN-CONCENTRATING HORMONE"/>
    <property type="match status" value="1"/>
</dbReference>
<evidence type="ECO:0000256" key="1">
    <source>
        <dbReference type="ARBA" id="ARBA00022729"/>
    </source>
</evidence>
<dbReference type="PANTHER" id="PTHR12091:SF0">
    <property type="entry name" value="PRO-MCH"/>
    <property type="match status" value="1"/>
</dbReference>
<sequence length="163" mass="18543">MISLGHPLIISLSILSQGFLFSVSKSVRKSENDDIIFDKITLRKAFQNGDTSEKLMGAPIESYKTESGNALNEEERSIKSMGTQNNFFNRDGLPLSFGTKQLPYFTLKNSMQHPDAEDPNVELTQERRDTGEDENGAKFPVGRRDFDMLRCMLGRVYRPCWQI</sequence>
<dbReference type="InterPro" id="IPR005456">
    <property type="entry name" value="Prepro-melanin_conc_hormone"/>
</dbReference>